<dbReference type="RefSeq" id="WP_246406275.1">
    <property type="nucleotide sequence ID" value="NZ_JACCFS010000001.1"/>
</dbReference>
<keyword evidence="2" id="KW-1133">Transmembrane helix</keyword>
<feature type="transmembrane region" description="Helical" evidence="2">
    <location>
        <begin position="110"/>
        <end position="130"/>
    </location>
</feature>
<comment type="caution">
    <text evidence="3">The sequence shown here is derived from an EMBL/GenBank/DDBJ whole genome shotgun (WGS) entry which is preliminary data.</text>
</comment>
<keyword evidence="2" id="KW-0472">Membrane</keyword>
<evidence type="ECO:0000313" key="4">
    <source>
        <dbReference type="Proteomes" id="UP000572051"/>
    </source>
</evidence>
<keyword evidence="2" id="KW-0812">Transmembrane</keyword>
<protein>
    <submittedName>
        <fullName evidence="3">Putative spore protein YtfJ</fullName>
    </submittedName>
</protein>
<feature type="region of interest" description="Disordered" evidence="1">
    <location>
        <begin position="164"/>
        <end position="188"/>
    </location>
</feature>
<dbReference type="EMBL" id="JACCFS010000001">
    <property type="protein sequence ID" value="NYJ35570.1"/>
    <property type="molecule type" value="Genomic_DNA"/>
</dbReference>
<gene>
    <name evidence="3" type="ORF">HNR10_003451</name>
</gene>
<proteinExistence type="predicted"/>
<reference evidence="3 4" key="1">
    <citation type="submission" date="2020-07" db="EMBL/GenBank/DDBJ databases">
        <title>Sequencing the genomes of 1000 actinobacteria strains.</title>
        <authorList>
            <person name="Klenk H.-P."/>
        </authorList>
    </citation>
    <scope>NUCLEOTIDE SEQUENCE [LARGE SCALE GENOMIC DNA]</scope>
    <source>
        <strain evidence="3 4">DSM 44442</strain>
    </source>
</reference>
<keyword evidence="4" id="KW-1185">Reference proteome</keyword>
<sequence length="188" mass="18364">MLNSATRHVGGTGEPDRALRSPALAALTRLIETAGASAGSTAAFGPPVRSGETTVIPVARVSLLTSMGGGSSRVPLGDGAGGLGLSRVRPSGYIVLDGSGTSFRPIRQPAAMLAIPLAAIAAVTVTRIVGVSVREARRRRKVAARQATATAAMTAASPCCAADGAAGAPDPGAAGAADAAEPATGTAR</sequence>
<evidence type="ECO:0000313" key="3">
    <source>
        <dbReference type="EMBL" id="NYJ35570.1"/>
    </source>
</evidence>
<organism evidence="3 4">
    <name type="scientific">Nocardiopsis aegyptia</name>
    <dbReference type="NCBI Taxonomy" id="220378"/>
    <lineage>
        <taxon>Bacteria</taxon>
        <taxon>Bacillati</taxon>
        <taxon>Actinomycetota</taxon>
        <taxon>Actinomycetes</taxon>
        <taxon>Streptosporangiales</taxon>
        <taxon>Nocardiopsidaceae</taxon>
        <taxon>Nocardiopsis</taxon>
    </lineage>
</organism>
<accession>A0A7Z0ENV7</accession>
<evidence type="ECO:0000256" key="1">
    <source>
        <dbReference type="SAM" id="MobiDB-lite"/>
    </source>
</evidence>
<name>A0A7Z0ENV7_9ACTN</name>
<dbReference type="AlphaFoldDB" id="A0A7Z0ENV7"/>
<evidence type="ECO:0000256" key="2">
    <source>
        <dbReference type="SAM" id="Phobius"/>
    </source>
</evidence>
<dbReference type="Proteomes" id="UP000572051">
    <property type="component" value="Unassembled WGS sequence"/>
</dbReference>